<keyword evidence="2" id="KW-1003">Cell membrane</keyword>
<evidence type="ECO:0000259" key="7">
    <source>
        <dbReference type="Pfam" id="PF02687"/>
    </source>
</evidence>
<evidence type="ECO:0000256" key="5">
    <source>
        <dbReference type="ARBA" id="ARBA00023136"/>
    </source>
</evidence>
<evidence type="ECO:0000256" key="6">
    <source>
        <dbReference type="SAM" id="Phobius"/>
    </source>
</evidence>
<evidence type="ECO:0000256" key="3">
    <source>
        <dbReference type="ARBA" id="ARBA00022692"/>
    </source>
</evidence>
<evidence type="ECO:0000313" key="9">
    <source>
        <dbReference type="EMBL" id="URW80326.1"/>
    </source>
</evidence>
<dbReference type="PANTHER" id="PTHR30572:SF18">
    <property type="entry name" value="ABC-TYPE MACROLIDE FAMILY EXPORT SYSTEM PERMEASE COMPONENT 2"/>
    <property type="match status" value="1"/>
</dbReference>
<dbReference type="PANTHER" id="PTHR30572">
    <property type="entry name" value="MEMBRANE COMPONENT OF TRANSPORTER-RELATED"/>
    <property type="match status" value="1"/>
</dbReference>
<sequence>MKQFVRNFKRQKVAGTLNLIGLGIGIAVALIIGLWTINELSFDNFHERGDRMYRVTQSFVMNENEITAATSFKPLGELAINQISGIEAMCRVVKKTDGVIIDNELHLGMTNLVCDSNFFTFFTFPLKDGDPAYVLSNSDKVVISESAARRLFPDVDPIGRRLFFHTQDFTVSGVMFDMPSNSHIQADIVFPLFADYKESQWDSGFSYDTYFILNENAVIPTIEEQLLEIGKFGVPSFLREGKIGIELQHLRDIHFGKGDAEFDSAIKGNKKELYTLLVIALVILVVSSVNFSNLFVSITFVRAKGIGIKKAHGAEKCRLVKDFYLETLMYVLLALAGALLICLVLLPVFNAHMGTETRIDLKDPLLYLFMVAIIIVTCLMAGTIPALKLTTIGITDTLSGRFKREQLTLLRKLLVVFQFTASICLLVIVLFINKQIRFIQAYDLGFDNENIVYVWGWGDFGSDYKSLKNEMMDNPYIVDVAMKQYDLPLWSGNGIGVRNRETGQSVLMDLAEISANYFDFFGVEFVAGENPFRDDRPFVRECVINERAAEVLGLTDPIDKTIQFVSVGGKLAEEEGQPYIVKGVIRDAYFKSLHHAPEPQVFLPLSREQSNPIFFKITGNPIMAINAIEKEWKEKAQNDSFEYYFLDETYQQQYERERSIRRILNIALIVTIAISISGLFSITFHESQRRMKELAIRKVNGATTEGLIHLLNKDLIRLYAIAFPLASVIAVLFLKNWLKSFIVKVPMEPGLFVLAGVLTLAAGLITVSGQTWKAASANPADLLKTE</sequence>
<dbReference type="InterPro" id="IPR050250">
    <property type="entry name" value="Macrolide_Exporter_MacB"/>
</dbReference>
<feature type="domain" description="MacB-like periplasmic core" evidence="8">
    <location>
        <begin position="17"/>
        <end position="227"/>
    </location>
</feature>
<evidence type="ECO:0000256" key="2">
    <source>
        <dbReference type="ARBA" id="ARBA00022475"/>
    </source>
</evidence>
<dbReference type="Pfam" id="PF02687">
    <property type="entry name" value="FtsX"/>
    <property type="match status" value="2"/>
</dbReference>
<evidence type="ECO:0000256" key="4">
    <source>
        <dbReference type="ARBA" id="ARBA00022989"/>
    </source>
</evidence>
<reference evidence="9" key="2">
    <citation type="submission" date="2022-06" db="EMBL/GenBank/DDBJ databases">
        <title>Xiashengella guii gen. nov. sp. nov., a bacterium isolated form anaerobic digestion tank.</title>
        <authorList>
            <person name="Huang H."/>
        </authorList>
    </citation>
    <scope>NUCLEOTIDE SEQUENCE</scope>
    <source>
        <strain evidence="9">Ai-910</strain>
    </source>
</reference>
<feature type="domain" description="MacB-like periplasmic core" evidence="8">
    <location>
        <begin position="426"/>
        <end position="615"/>
    </location>
</feature>
<dbReference type="AlphaFoldDB" id="A0A9J6ZRV7"/>
<feature type="domain" description="ABC3 transporter permease C-terminal" evidence="7">
    <location>
        <begin position="278"/>
        <end position="392"/>
    </location>
</feature>
<comment type="subcellular location">
    <subcellularLocation>
        <location evidence="1">Cell membrane</location>
        <topology evidence="1">Multi-pass membrane protein</topology>
    </subcellularLocation>
</comment>
<dbReference type="GO" id="GO:0022857">
    <property type="term" value="F:transmembrane transporter activity"/>
    <property type="evidence" value="ECO:0007669"/>
    <property type="project" value="TreeGrafter"/>
</dbReference>
<reference evidence="9" key="1">
    <citation type="submission" date="2022-05" db="EMBL/GenBank/DDBJ databases">
        <authorList>
            <person name="Sun X."/>
        </authorList>
    </citation>
    <scope>NUCLEOTIDE SEQUENCE</scope>
    <source>
        <strain evidence="9">Ai-910</strain>
    </source>
</reference>
<feature type="transmembrane region" description="Helical" evidence="6">
    <location>
        <begin position="409"/>
        <end position="432"/>
    </location>
</feature>
<feature type="transmembrane region" description="Helical" evidence="6">
    <location>
        <begin position="663"/>
        <end position="684"/>
    </location>
</feature>
<organism evidence="9 10">
    <name type="scientific">Xiashengella succiniciproducens</name>
    <dbReference type="NCBI Taxonomy" id="2949635"/>
    <lineage>
        <taxon>Bacteria</taxon>
        <taxon>Pseudomonadati</taxon>
        <taxon>Bacteroidota</taxon>
        <taxon>Bacteroidia</taxon>
        <taxon>Marinilabiliales</taxon>
        <taxon>Marinilabiliaceae</taxon>
        <taxon>Xiashengella</taxon>
    </lineage>
</organism>
<accession>A0A9J6ZRV7</accession>
<dbReference type="InterPro" id="IPR025857">
    <property type="entry name" value="MacB_PCD"/>
</dbReference>
<gene>
    <name evidence="9" type="ORF">M9189_03025</name>
</gene>
<feature type="domain" description="ABC3 transporter permease C-terminal" evidence="7">
    <location>
        <begin position="666"/>
        <end position="779"/>
    </location>
</feature>
<proteinExistence type="predicted"/>
<keyword evidence="3 6" id="KW-0812">Transmembrane</keyword>
<keyword evidence="10" id="KW-1185">Reference proteome</keyword>
<dbReference type="RefSeq" id="WP_250724466.1">
    <property type="nucleotide sequence ID" value="NZ_CP098400.1"/>
</dbReference>
<dbReference type="InterPro" id="IPR003838">
    <property type="entry name" value="ABC3_permease_C"/>
</dbReference>
<feature type="transmembrane region" description="Helical" evidence="6">
    <location>
        <begin position="750"/>
        <end position="767"/>
    </location>
</feature>
<feature type="transmembrane region" description="Helical" evidence="6">
    <location>
        <begin position="12"/>
        <end position="35"/>
    </location>
</feature>
<dbReference type="GO" id="GO:0005886">
    <property type="term" value="C:plasma membrane"/>
    <property type="evidence" value="ECO:0007669"/>
    <property type="project" value="UniProtKB-SubCell"/>
</dbReference>
<name>A0A9J6ZRV7_9BACT</name>
<feature type="transmembrane region" description="Helical" evidence="6">
    <location>
        <begin position="273"/>
        <end position="302"/>
    </location>
</feature>
<evidence type="ECO:0000313" key="10">
    <source>
        <dbReference type="Proteomes" id="UP001056426"/>
    </source>
</evidence>
<dbReference type="Pfam" id="PF12704">
    <property type="entry name" value="MacB_PCD"/>
    <property type="match status" value="2"/>
</dbReference>
<feature type="transmembrane region" description="Helical" evidence="6">
    <location>
        <begin position="718"/>
        <end position="738"/>
    </location>
</feature>
<keyword evidence="5 6" id="KW-0472">Membrane</keyword>
<feature type="transmembrane region" description="Helical" evidence="6">
    <location>
        <begin position="323"/>
        <end position="346"/>
    </location>
</feature>
<keyword evidence="4 6" id="KW-1133">Transmembrane helix</keyword>
<protein>
    <submittedName>
        <fullName evidence="9">ABC transporter permease</fullName>
    </submittedName>
</protein>
<dbReference type="EMBL" id="CP098400">
    <property type="protein sequence ID" value="URW80326.1"/>
    <property type="molecule type" value="Genomic_DNA"/>
</dbReference>
<dbReference type="KEGG" id="alkq:M9189_03025"/>
<feature type="transmembrane region" description="Helical" evidence="6">
    <location>
        <begin position="366"/>
        <end position="389"/>
    </location>
</feature>
<evidence type="ECO:0000256" key="1">
    <source>
        <dbReference type="ARBA" id="ARBA00004651"/>
    </source>
</evidence>
<dbReference type="Proteomes" id="UP001056426">
    <property type="component" value="Chromosome"/>
</dbReference>
<evidence type="ECO:0000259" key="8">
    <source>
        <dbReference type="Pfam" id="PF12704"/>
    </source>
</evidence>